<gene>
    <name evidence="8" type="ORF">HMPREF0179_01313</name>
</gene>
<feature type="compositionally biased region" description="Low complexity" evidence="5">
    <location>
        <begin position="359"/>
        <end position="378"/>
    </location>
</feature>
<protein>
    <recommendedName>
        <fullName evidence="10">CoA-substrate-specific enzyme activase</fullName>
    </recommendedName>
</protein>
<dbReference type="SUPFAM" id="SSF53067">
    <property type="entry name" value="Actin-like ATPase domain"/>
    <property type="match status" value="2"/>
</dbReference>
<dbReference type="eggNOG" id="COG3581">
    <property type="taxonomic scope" value="Bacteria"/>
</dbReference>
<dbReference type="CDD" id="cd24034">
    <property type="entry name" value="ASKHA_NBD_O66634-like_rpt1"/>
    <property type="match status" value="1"/>
</dbReference>
<dbReference type="Pfam" id="PF01869">
    <property type="entry name" value="BcrAD_BadFG"/>
    <property type="match status" value="2"/>
</dbReference>
<evidence type="ECO:0000256" key="1">
    <source>
        <dbReference type="ARBA" id="ARBA00001966"/>
    </source>
</evidence>
<keyword evidence="2" id="KW-0479">Metal-binding</keyword>
<feature type="domain" description="ATPase BadF/BadG/BcrA/BcrD type" evidence="6">
    <location>
        <begin position="400"/>
        <end position="652"/>
    </location>
</feature>
<reference evidence="8 9" key="1">
    <citation type="submission" date="2010-10" db="EMBL/GenBank/DDBJ databases">
        <authorList>
            <consortium name="The Broad Institute Genome Sequencing Platform"/>
            <person name="Ward D."/>
            <person name="Earl A."/>
            <person name="Feldgarden M."/>
            <person name="Young S.K."/>
            <person name="Gargeya S."/>
            <person name="Zeng Q."/>
            <person name="Alvarado L."/>
            <person name="Berlin A."/>
            <person name="Bochicchio J."/>
            <person name="Chapman S.B."/>
            <person name="Chen Z."/>
            <person name="Freedman E."/>
            <person name="Gellesch M."/>
            <person name="Goldberg J."/>
            <person name="Griggs A."/>
            <person name="Gujja S."/>
            <person name="Heilman E."/>
            <person name="Heiman D."/>
            <person name="Howarth C."/>
            <person name="Mehta T."/>
            <person name="Neiman D."/>
            <person name="Pearson M."/>
            <person name="Roberts A."/>
            <person name="Saif S."/>
            <person name="Shea T."/>
            <person name="Shenoy N."/>
            <person name="Sisk P."/>
            <person name="Stolte C."/>
            <person name="Sykes S."/>
            <person name="White J."/>
            <person name="Yandava C."/>
            <person name="Allen-Vercoe E."/>
            <person name="Sibley C."/>
            <person name="Ambrose C.E."/>
            <person name="Strauss J."/>
            <person name="Daigneault M."/>
            <person name="Haas B."/>
            <person name="Nusbaum C."/>
            <person name="Birren B."/>
        </authorList>
    </citation>
    <scope>NUCLEOTIDE SEQUENCE [LARGE SCALE GENOMIC DNA]</scope>
    <source>
        <strain evidence="8 9">3_1_6</strain>
    </source>
</reference>
<evidence type="ECO:0000256" key="5">
    <source>
        <dbReference type="SAM" id="MobiDB-lite"/>
    </source>
</evidence>
<keyword evidence="3" id="KW-0408">Iron</keyword>
<dbReference type="CDD" id="cd24035">
    <property type="entry name" value="ASKHA_NBD_O66634-like_rpt2"/>
    <property type="match status" value="1"/>
</dbReference>
<feature type="domain" description="ATPase BadF/BadG/BcrA/BcrD type" evidence="6">
    <location>
        <begin position="18"/>
        <end position="273"/>
    </location>
</feature>
<comment type="caution">
    <text evidence="8">The sequence shown here is derived from an EMBL/GenBank/DDBJ whole genome shotgun (WGS) entry which is preliminary data.</text>
</comment>
<evidence type="ECO:0000313" key="9">
    <source>
        <dbReference type="Proteomes" id="UP000006034"/>
    </source>
</evidence>
<dbReference type="PANTHER" id="PTHR32329:SF7">
    <property type="entry name" value="ACTIVATOR OF 2-HYDROXYACYL-COA-HYDRATASE"/>
    <property type="match status" value="1"/>
</dbReference>
<feature type="region of interest" description="Disordered" evidence="5">
    <location>
        <begin position="305"/>
        <end position="380"/>
    </location>
</feature>
<proteinExistence type="predicted"/>
<dbReference type="InterPro" id="IPR018709">
    <property type="entry name" value="CoA_activase_DUF2229"/>
</dbReference>
<dbReference type="InterPro" id="IPR002731">
    <property type="entry name" value="ATPase_BadF"/>
</dbReference>
<feature type="domain" description="DUF2229" evidence="7">
    <location>
        <begin position="750"/>
        <end position="971"/>
    </location>
</feature>
<evidence type="ECO:0000256" key="4">
    <source>
        <dbReference type="ARBA" id="ARBA00023014"/>
    </source>
</evidence>
<organism evidence="8 9">
    <name type="scientific">Bilophila wadsworthia (strain 3_1_6)</name>
    <dbReference type="NCBI Taxonomy" id="563192"/>
    <lineage>
        <taxon>Bacteria</taxon>
        <taxon>Pseudomonadati</taxon>
        <taxon>Thermodesulfobacteriota</taxon>
        <taxon>Desulfovibrionia</taxon>
        <taxon>Desulfovibrionales</taxon>
        <taxon>Desulfovibrionaceae</taxon>
        <taxon>Bilophila</taxon>
    </lineage>
</organism>
<evidence type="ECO:0008006" key="10">
    <source>
        <dbReference type="Google" id="ProtNLM"/>
    </source>
</evidence>
<evidence type="ECO:0000313" key="8">
    <source>
        <dbReference type="EMBL" id="EFV44817.1"/>
    </source>
</evidence>
<keyword evidence="4" id="KW-0411">Iron-sulfur</keyword>
<evidence type="ECO:0000256" key="3">
    <source>
        <dbReference type="ARBA" id="ARBA00023004"/>
    </source>
</evidence>
<comment type="cofactor">
    <cofactor evidence="1">
        <name>[4Fe-4S] cluster</name>
        <dbReference type="ChEBI" id="CHEBI:49883"/>
    </cofactor>
</comment>
<dbReference type="InterPro" id="IPR043129">
    <property type="entry name" value="ATPase_NBD"/>
</dbReference>
<dbReference type="GO" id="GO:0051536">
    <property type="term" value="F:iron-sulfur cluster binding"/>
    <property type="evidence" value="ECO:0007669"/>
    <property type="project" value="UniProtKB-KW"/>
</dbReference>
<dbReference type="EMBL" id="ADCP02000001">
    <property type="protein sequence ID" value="EFV44817.1"/>
    <property type="molecule type" value="Genomic_DNA"/>
</dbReference>
<dbReference type="Proteomes" id="UP000006034">
    <property type="component" value="Unassembled WGS sequence"/>
</dbReference>
<dbReference type="STRING" id="563192.HMPREF0179_01313"/>
<keyword evidence="9" id="KW-1185">Reference proteome</keyword>
<dbReference type="GO" id="GO:0046872">
    <property type="term" value="F:metal ion binding"/>
    <property type="evidence" value="ECO:0007669"/>
    <property type="project" value="UniProtKB-KW"/>
</dbReference>
<dbReference type="PANTHER" id="PTHR32329">
    <property type="entry name" value="BIFUNCTIONAL PROTEIN [INCLUDES 2-HYDROXYACYL-COA DEHYDRATASE (N-TER) AND ITS ACTIVATOR DOMAIN (C_TERM)-RELATED"/>
    <property type="match status" value="1"/>
</dbReference>
<dbReference type="InterPro" id="IPR008275">
    <property type="entry name" value="CoA_E_activase_dom"/>
</dbReference>
<accession>E5Y550</accession>
<dbReference type="eggNOG" id="COG1924">
    <property type="taxonomic scope" value="Bacteria"/>
</dbReference>
<evidence type="ECO:0000259" key="6">
    <source>
        <dbReference type="Pfam" id="PF01869"/>
    </source>
</evidence>
<evidence type="ECO:0000256" key="2">
    <source>
        <dbReference type="ARBA" id="ARBA00022723"/>
    </source>
</evidence>
<dbReference type="NCBIfam" id="TIGR00241">
    <property type="entry name" value="CoA_E_activ"/>
    <property type="match status" value="2"/>
</dbReference>
<dbReference type="eggNOG" id="COG3580">
    <property type="taxonomic scope" value="Bacteria"/>
</dbReference>
<dbReference type="InterPro" id="IPR051805">
    <property type="entry name" value="Dehydratase_Activator_Redct"/>
</dbReference>
<reference evidence="8 9" key="2">
    <citation type="submission" date="2013-04" db="EMBL/GenBank/DDBJ databases">
        <title>The Genome Sequence of Bilophila wadsworthia 3_1_6.</title>
        <authorList>
            <consortium name="The Broad Institute Genomics Platform"/>
            <person name="Earl A."/>
            <person name="Ward D."/>
            <person name="Feldgarden M."/>
            <person name="Gevers D."/>
            <person name="Sibley C."/>
            <person name="Strauss J."/>
            <person name="Allen-Vercoe E."/>
            <person name="Walker B."/>
            <person name="Young S."/>
            <person name="Zeng Q."/>
            <person name="Gargeya S."/>
            <person name="Fitzgerald M."/>
            <person name="Haas B."/>
            <person name="Abouelleil A."/>
            <person name="Allen A.W."/>
            <person name="Alvarado L."/>
            <person name="Arachchi H.M."/>
            <person name="Berlin A.M."/>
            <person name="Chapman S.B."/>
            <person name="Gainer-Dewar J."/>
            <person name="Goldberg J."/>
            <person name="Griggs A."/>
            <person name="Gujja S."/>
            <person name="Hansen M."/>
            <person name="Howarth C."/>
            <person name="Imamovic A."/>
            <person name="Ireland A."/>
            <person name="Larimer J."/>
            <person name="McCowan C."/>
            <person name="Murphy C."/>
            <person name="Pearson M."/>
            <person name="Poon T.W."/>
            <person name="Priest M."/>
            <person name="Roberts A."/>
            <person name="Saif S."/>
            <person name="Shea T."/>
            <person name="Sisk P."/>
            <person name="Sykes S."/>
            <person name="Wortman J."/>
            <person name="Nusbaum C."/>
            <person name="Birren B."/>
        </authorList>
    </citation>
    <scope>NUCLEOTIDE SEQUENCE [LARGE SCALE GENOMIC DNA]</scope>
    <source>
        <strain evidence="8 9">3_1_6</strain>
    </source>
</reference>
<name>E5Y550_BILW3</name>
<evidence type="ECO:0000259" key="7">
    <source>
        <dbReference type="Pfam" id="PF09989"/>
    </source>
</evidence>
<sequence length="1477" mass="159424">MVMSASSFSGFPADARILGLDIGSISVDVVLLDGLGTPLYSRYVRHHGQPDKVLCAELEALERTHAGIAAAVTGTGADRVGRLLGACAVNEVIAQVAAASFRCPQARSVIDIGGQDSKYIQLEPAGEGGGLRLKDFSVSSMCASGTGSFLDQQATRLGLDIETEFGEAALRSRAPARIAGRCSVFAKSDMIHLQQKGTPVEDIVAGLCHALARSFKANVVGVKALELPVALVGGVAANAGVVKALRSVLHLEEDGLFVPEDFALSGAFGAALFLLGGQGEAVPYKGLAAFREGLRQRVPMKTLVPLQPVSVPPPGCRGASDEGPKVSAGFMPPLRPSASSLPDGAGTRGLPGRPEARIPEGGSPSSAPREPAASPLAADDGDSIRSSLCLPLERRTRVFLGIDIGSISTNIVLMDENREVVAKYYLMTASRPIEAVRTGFRDILERYGELADVQAVGVTGSGRHLIGDLAGADVVVNEITAHATASAFICPEVDTIFEIGGQDSKYVRLENGLVKDFTMNKACAAGTGSFLEEQAEKLGISIKRDFARLALAAEHPVDCGEQCTVFIDSEVVRHQQRGTPVSDIAGGLAYSIATNYLHRVVEKRPVGDHILFQGGVAFNTAVLAAFERLTGKAITVPPHNEVMGAIGCCLIARRKMLETPGFATGFTGFGVLEKGYRQESFQCNLCANQCDISKILVEGHRPLFYGGRCERYEVRRSSGGGGLRDLFAERERLLMSAYQPKGKAGSRGVIGYPRMLTFHEYYPFFQAFFSELGFSLLLSPPTNAEIVRRGVSGVASAACFPTKVAHGHAAWMKEAVLEGKAGAMLIPSLRETFPTAEAHPYANHCSYIQFIPDLVNEAFKLEASGIRLIRPALHFRMGREQVLRELERTAASLGVSSRAEVRRACDEAYAAQARFREARNALGREALDALGPDGKAVVLVGKAHNIHDPGTNLNLARILRGMGIQTIPSDLLDLFHSPDVGEAWRNMTLAMGQRTLAAADIIRRDARLNAIYLANFGCVNDSMYPRFFGREMGEKPFLLLEIDEHSAEAGVVTRCEAFLDAVANFDAAREIAPRRTRKIEFDPGGDRVLYLPHAANGMAVWAAALRAHGINAKLLPPPDERSLEWGRRCLDGKECLPCTLMTGDMVRLIKEDGVDPAKAAFFMPGSCGSCRYDLFNTLQQIVFEDMGLGGAALVDEYQGANRKLHAIMSGASCGMLAWRGFIAADILEKLRLHIRPYETGAGDTDRAYYACLDRLVEVVEAKGDVERAVIGMVEAMRAVPVDRSRPRPLIGLVGEAYLRNVDYASNNIIQSVEQMGGEIRMPAIMEVLWYSLYKQRYFQELGRHRVKAFIHRVQHGILNRIERKMRRHAASVLPDPYEKPIWEVIGQSGLSLDAGLGFGASVEMARSGISGIIHAIPFNCVPGTVIQGLEGRFRSLFPGVPFMTVGFSGQADLGVRIRLEALVHQCRSLAPGHAARM</sequence>
<dbReference type="Gene3D" id="3.30.420.40">
    <property type="match status" value="4"/>
</dbReference>
<dbReference type="Pfam" id="PF09989">
    <property type="entry name" value="DUF2229"/>
    <property type="match status" value="1"/>
</dbReference>
<dbReference type="HOGENOM" id="CLU_002393_2_0_7"/>